<reference evidence="1" key="1">
    <citation type="journal article" date="2021" name="Genome Biol. Evol.">
        <title>The assembled and annotated genome of the fairy-ring fungus Marasmius oreades.</title>
        <authorList>
            <person name="Hiltunen M."/>
            <person name="Ament-Velasquez S.L."/>
            <person name="Johannesson H."/>
        </authorList>
    </citation>
    <scope>NUCLEOTIDE SEQUENCE</scope>
    <source>
        <strain evidence="1">03SP1</strain>
    </source>
</reference>
<proteinExistence type="predicted"/>
<organism evidence="1 2">
    <name type="scientific">Marasmius oreades</name>
    <name type="common">fairy-ring Marasmius</name>
    <dbReference type="NCBI Taxonomy" id="181124"/>
    <lineage>
        <taxon>Eukaryota</taxon>
        <taxon>Fungi</taxon>
        <taxon>Dikarya</taxon>
        <taxon>Basidiomycota</taxon>
        <taxon>Agaricomycotina</taxon>
        <taxon>Agaricomycetes</taxon>
        <taxon>Agaricomycetidae</taxon>
        <taxon>Agaricales</taxon>
        <taxon>Marasmiineae</taxon>
        <taxon>Marasmiaceae</taxon>
        <taxon>Marasmius</taxon>
    </lineage>
</organism>
<dbReference type="KEGG" id="more:E1B28_011380"/>
<evidence type="ECO:0000313" key="1">
    <source>
        <dbReference type="EMBL" id="KAG7089725.1"/>
    </source>
</evidence>
<dbReference type="OrthoDB" id="2308815at2759"/>
<dbReference type="Proteomes" id="UP001049176">
    <property type="component" value="Chromosome 7"/>
</dbReference>
<evidence type="ECO:0000313" key="2">
    <source>
        <dbReference type="Proteomes" id="UP001049176"/>
    </source>
</evidence>
<dbReference type="EMBL" id="CM032187">
    <property type="protein sequence ID" value="KAG7089725.1"/>
    <property type="molecule type" value="Genomic_DNA"/>
</dbReference>
<accession>A0A9P7RUQ3</accession>
<dbReference type="RefSeq" id="XP_043006195.1">
    <property type="nucleotide sequence ID" value="XM_043156408.1"/>
</dbReference>
<comment type="caution">
    <text evidence="1">The sequence shown here is derived from an EMBL/GenBank/DDBJ whole genome shotgun (WGS) entry which is preliminary data.</text>
</comment>
<keyword evidence="2" id="KW-1185">Reference proteome</keyword>
<dbReference type="GeneID" id="66080455"/>
<protein>
    <submittedName>
        <fullName evidence="1">Uncharacterized protein</fullName>
    </submittedName>
</protein>
<sequence length="148" mass="16794">MATYKLHTSSSVYFLHTRSREAVGTSEATDSPSIPINWRLSESIGLTKGYQASILNASKIEPQKLVNTILNIIERKIFVTTESTKVAKSFPPAVHPLRSEDPYTPCTNIYKTKDNRFHRIRVKLDAHPFPNHHGIPRKYALRHGKINS</sequence>
<name>A0A9P7RUQ3_9AGAR</name>
<dbReference type="AlphaFoldDB" id="A0A9P7RUQ3"/>
<gene>
    <name evidence="1" type="ORF">E1B28_011380</name>
</gene>